<comment type="caution">
    <text evidence="2">The sequence shown here is derived from an EMBL/GenBank/DDBJ whole genome shotgun (WGS) entry which is preliminary data.</text>
</comment>
<evidence type="ECO:0000313" key="3">
    <source>
        <dbReference type="Proteomes" id="UP000734854"/>
    </source>
</evidence>
<dbReference type="PANTHER" id="PTHR13148">
    <property type="entry name" value="PER1-RELATED"/>
    <property type="match status" value="1"/>
</dbReference>
<feature type="transmembrane region" description="Helical" evidence="1">
    <location>
        <begin position="198"/>
        <end position="217"/>
    </location>
</feature>
<keyword evidence="1" id="KW-0472">Membrane</keyword>
<dbReference type="PANTHER" id="PTHR13148:SF1">
    <property type="entry name" value="POST-GPI ATTACHMENT TO PROTEINS FACTOR 3"/>
    <property type="match status" value="1"/>
</dbReference>
<dbReference type="AlphaFoldDB" id="A0A8J5F7W3"/>
<feature type="transmembrane region" description="Helical" evidence="1">
    <location>
        <begin position="133"/>
        <end position="153"/>
    </location>
</feature>
<keyword evidence="3" id="KW-1185">Reference proteome</keyword>
<dbReference type="EMBL" id="JACMSC010000016">
    <property type="protein sequence ID" value="KAG6481679.1"/>
    <property type="molecule type" value="Genomic_DNA"/>
</dbReference>
<protein>
    <recommendedName>
        <fullName evidence="1">Post-GPI attachment to proteins factor 3</fullName>
    </recommendedName>
</protein>
<comment type="caution">
    <text evidence="1">Lacks conserved residue(s) required for the propagation of feature annotation.</text>
</comment>
<dbReference type="GO" id="GO:0016788">
    <property type="term" value="F:hydrolase activity, acting on ester bonds"/>
    <property type="evidence" value="ECO:0007669"/>
    <property type="project" value="TreeGrafter"/>
</dbReference>
<comment type="subcellular location">
    <subcellularLocation>
        <location evidence="1">Golgi apparatus membrane</location>
        <topology evidence="1">Multi-pass membrane protein</topology>
    </subcellularLocation>
</comment>
<comment type="similarity">
    <text evidence="1">Belongs to the PGAP3 family.</text>
</comment>
<evidence type="ECO:0000313" key="2">
    <source>
        <dbReference type="EMBL" id="KAG6481679.1"/>
    </source>
</evidence>
<feature type="transmembrane region" description="Helical" evidence="1">
    <location>
        <begin position="98"/>
        <end position="121"/>
    </location>
</feature>
<comment type="function">
    <text evidence="1">Involved in the lipid remodeling steps of GPI-anchor maturation.</text>
</comment>
<dbReference type="InterPro" id="IPR007217">
    <property type="entry name" value="Per1-like"/>
</dbReference>
<dbReference type="Proteomes" id="UP000734854">
    <property type="component" value="Unassembled WGS sequence"/>
</dbReference>
<dbReference type="GO" id="GO:0006506">
    <property type="term" value="P:GPI anchor biosynthetic process"/>
    <property type="evidence" value="ECO:0007669"/>
    <property type="project" value="UniProtKB-KW"/>
</dbReference>
<keyword evidence="1" id="KW-0333">Golgi apparatus</keyword>
<dbReference type="Pfam" id="PF04080">
    <property type="entry name" value="Per1"/>
    <property type="match status" value="1"/>
</dbReference>
<keyword evidence="1" id="KW-0337">GPI-anchor biosynthesis</keyword>
<gene>
    <name evidence="2" type="ORF">ZIOFF_058298</name>
</gene>
<keyword evidence="1" id="KW-1133">Transmembrane helix</keyword>
<keyword evidence="1" id="KW-0812">Transmembrane</keyword>
<evidence type="ECO:0000256" key="1">
    <source>
        <dbReference type="RuleBase" id="RU365066"/>
    </source>
</evidence>
<dbReference type="GO" id="GO:0005789">
    <property type="term" value="C:endoplasmic reticulum membrane"/>
    <property type="evidence" value="ECO:0007669"/>
    <property type="project" value="TreeGrafter"/>
</dbReference>
<proteinExistence type="inferred from homology"/>
<accession>A0A8J5F7W3</accession>
<dbReference type="GO" id="GO:0000139">
    <property type="term" value="C:Golgi membrane"/>
    <property type="evidence" value="ECO:0007669"/>
    <property type="project" value="UniProtKB-SubCell"/>
</dbReference>
<sequence length="233" mass="27063">MFLHVRVCIEECGKTGTVGVSSIQHCQFSAEGVLADGPWYMQEPLYVQWKQWNCRSDCQYFCMMQREKEREELGLRPVKYHGKWPFKRWSVLQEPVSAILSALTLIIQFNGWLSFFLLSSYKLPLMPESGRTFYEFTCLWHFFGLLSLNAWFWDAIFHTQSFDLTEKFDYSSSVALLGYSLILAILRTFNVKTEASRVMVAAPLVAFLTTHILYLNFYELDYGLCSSAGKLLE</sequence>
<organism evidence="2 3">
    <name type="scientific">Zingiber officinale</name>
    <name type="common">Ginger</name>
    <name type="synonym">Amomum zingiber</name>
    <dbReference type="NCBI Taxonomy" id="94328"/>
    <lineage>
        <taxon>Eukaryota</taxon>
        <taxon>Viridiplantae</taxon>
        <taxon>Streptophyta</taxon>
        <taxon>Embryophyta</taxon>
        <taxon>Tracheophyta</taxon>
        <taxon>Spermatophyta</taxon>
        <taxon>Magnoliopsida</taxon>
        <taxon>Liliopsida</taxon>
        <taxon>Zingiberales</taxon>
        <taxon>Zingiberaceae</taxon>
        <taxon>Zingiber</taxon>
    </lineage>
</organism>
<feature type="transmembrane region" description="Helical" evidence="1">
    <location>
        <begin position="168"/>
        <end position="186"/>
    </location>
</feature>
<reference evidence="2 3" key="1">
    <citation type="submission" date="2020-08" db="EMBL/GenBank/DDBJ databases">
        <title>Plant Genome Project.</title>
        <authorList>
            <person name="Zhang R.-G."/>
        </authorList>
    </citation>
    <scope>NUCLEOTIDE SEQUENCE [LARGE SCALE GENOMIC DNA]</scope>
    <source>
        <tissue evidence="2">Rhizome</tissue>
    </source>
</reference>
<name>A0A8J5F7W3_ZINOF</name>